<dbReference type="STRING" id="149040.A0A132BCM1"/>
<evidence type="ECO:0000313" key="6">
    <source>
        <dbReference type="EMBL" id="KUJ10180.1"/>
    </source>
</evidence>
<feature type="domain" description="EML-like second beta-propeller" evidence="4">
    <location>
        <begin position="655"/>
        <end position="812"/>
    </location>
</feature>
<dbReference type="Pfam" id="PF24883">
    <property type="entry name" value="NPHP3_N"/>
    <property type="match status" value="1"/>
</dbReference>
<evidence type="ECO:0000259" key="5">
    <source>
        <dbReference type="Pfam" id="PF24883"/>
    </source>
</evidence>
<evidence type="ECO:0000256" key="2">
    <source>
        <dbReference type="ARBA" id="ARBA00022737"/>
    </source>
</evidence>
<organism evidence="6 7">
    <name type="scientific">Mollisia scopiformis</name>
    <name type="common">Conifer needle endophyte fungus</name>
    <name type="synonym">Phialocephala scopiformis</name>
    <dbReference type="NCBI Taxonomy" id="149040"/>
    <lineage>
        <taxon>Eukaryota</taxon>
        <taxon>Fungi</taxon>
        <taxon>Dikarya</taxon>
        <taxon>Ascomycota</taxon>
        <taxon>Pezizomycotina</taxon>
        <taxon>Leotiomycetes</taxon>
        <taxon>Helotiales</taxon>
        <taxon>Mollisiaceae</taxon>
        <taxon>Mollisia</taxon>
    </lineage>
</organism>
<dbReference type="Pfam" id="PF23414">
    <property type="entry name" value="Beta-prop_EML_2"/>
    <property type="match status" value="1"/>
</dbReference>
<name>A0A132BCM1_MOLSC</name>
<dbReference type="InterPro" id="IPR015943">
    <property type="entry name" value="WD40/YVTN_repeat-like_dom_sf"/>
</dbReference>
<dbReference type="PROSITE" id="PS00678">
    <property type="entry name" value="WD_REPEATS_1"/>
    <property type="match status" value="4"/>
</dbReference>
<dbReference type="InterPro" id="IPR019775">
    <property type="entry name" value="WD40_repeat_CS"/>
</dbReference>
<dbReference type="InterPro" id="IPR001680">
    <property type="entry name" value="WD40_rpt"/>
</dbReference>
<dbReference type="PRINTS" id="PR00320">
    <property type="entry name" value="GPROTEINBRPT"/>
</dbReference>
<dbReference type="InterPro" id="IPR056884">
    <property type="entry name" value="NPHP3-like_N"/>
</dbReference>
<reference evidence="6 7" key="1">
    <citation type="submission" date="2015-10" db="EMBL/GenBank/DDBJ databases">
        <title>Full genome of DAOMC 229536 Phialocephala scopiformis, a fungal endophyte of spruce producing the potent anti-insectan compound rugulosin.</title>
        <authorList>
            <consortium name="DOE Joint Genome Institute"/>
            <person name="Walker A.K."/>
            <person name="Frasz S.L."/>
            <person name="Seifert K.A."/>
            <person name="Miller J.D."/>
            <person name="Mondo S.J."/>
            <person name="Labutti K."/>
            <person name="Lipzen A."/>
            <person name="Dockter R."/>
            <person name="Kennedy M."/>
            <person name="Grigoriev I.V."/>
            <person name="Spatafora J.W."/>
        </authorList>
    </citation>
    <scope>NUCLEOTIDE SEQUENCE [LARGE SCALE GENOMIC DNA]</scope>
    <source>
        <strain evidence="6 7">CBS 120377</strain>
    </source>
</reference>
<dbReference type="EMBL" id="KQ947430">
    <property type="protein sequence ID" value="KUJ10180.1"/>
    <property type="molecule type" value="Genomic_DNA"/>
</dbReference>
<feature type="repeat" description="WD" evidence="3">
    <location>
        <begin position="646"/>
        <end position="687"/>
    </location>
</feature>
<dbReference type="Proteomes" id="UP000070700">
    <property type="component" value="Unassembled WGS sequence"/>
</dbReference>
<dbReference type="GeneID" id="28827596"/>
<evidence type="ECO:0000259" key="4">
    <source>
        <dbReference type="Pfam" id="PF23414"/>
    </source>
</evidence>
<keyword evidence="1 3" id="KW-0853">WD repeat</keyword>
<accession>A0A132BCM1</accession>
<protein>
    <submittedName>
        <fullName evidence="6">Uncharacterized protein</fullName>
    </submittedName>
</protein>
<dbReference type="Gene3D" id="3.40.50.300">
    <property type="entry name" value="P-loop containing nucleotide triphosphate hydrolases"/>
    <property type="match status" value="1"/>
</dbReference>
<dbReference type="PANTHER" id="PTHR19848:SF8">
    <property type="entry name" value="F-BOX AND WD REPEAT DOMAIN CONTAINING 7"/>
    <property type="match status" value="1"/>
</dbReference>
<evidence type="ECO:0000313" key="7">
    <source>
        <dbReference type="Proteomes" id="UP000070700"/>
    </source>
</evidence>
<dbReference type="InterPro" id="IPR036322">
    <property type="entry name" value="WD40_repeat_dom_sf"/>
</dbReference>
<evidence type="ECO:0000256" key="3">
    <source>
        <dbReference type="PROSITE-ProRule" id="PRU00221"/>
    </source>
</evidence>
<feature type="repeat" description="WD" evidence="3">
    <location>
        <begin position="730"/>
        <end position="771"/>
    </location>
</feature>
<dbReference type="InterPro" id="IPR027417">
    <property type="entry name" value="P-loop_NTPase"/>
</dbReference>
<dbReference type="RefSeq" id="XP_018064535.1">
    <property type="nucleotide sequence ID" value="XM_018217870.1"/>
</dbReference>
<dbReference type="InterPro" id="IPR055442">
    <property type="entry name" value="Beta-prop_EML-like_2nd"/>
</dbReference>
<proteinExistence type="predicted"/>
<feature type="repeat" description="WD" evidence="3">
    <location>
        <begin position="772"/>
        <end position="813"/>
    </location>
</feature>
<dbReference type="PANTHER" id="PTHR19848">
    <property type="entry name" value="WD40 REPEAT PROTEIN"/>
    <property type="match status" value="1"/>
</dbReference>
<dbReference type="InterPro" id="IPR020472">
    <property type="entry name" value="WD40_PAC1"/>
</dbReference>
<dbReference type="KEGG" id="psco:LY89DRAFT_710917"/>
<dbReference type="SMART" id="SM00320">
    <property type="entry name" value="WD40"/>
    <property type="match status" value="6"/>
</dbReference>
<dbReference type="CDD" id="cd00200">
    <property type="entry name" value="WD40"/>
    <property type="match status" value="1"/>
</dbReference>
<keyword evidence="2" id="KW-0677">Repeat</keyword>
<dbReference type="SUPFAM" id="SSF50978">
    <property type="entry name" value="WD40 repeat-like"/>
    <property type="match status" value="1"/>
</dbReference>
<feature type="repeat" description="WD" evidence="3">
    <location>
        <begin position="688"/>
        <end position="729"/>
    </location>
</feature>
<feature type="domain" description="Nephrocystin 3-like N-terminal" evidence="5">
    <location>
        <begin position="59"/>
        <end position="218"/>
    </location>
</feature>
<dbReference type="InParanoid" id="A0A132BCM1"/>
<dbReference type="SUPFAM" id="SSF52540">
    <property type="entry name" value="P-loop containing nucleoside triphosphate hydrolases"/>
    <property type="match status" value="1"/>
</dbReference>
<sequence length="891" mass="99142">MAGITQDISSVLIDHLSRTNLHDVLRTLPTAVDAPFNAYQRQHDPTCLPNTRVDLLRDIYSWADGQNERCIFWLHGLAGTGKSTIARTVARRCLDQKRLGASFFFSRGGGDVGHAGTFVTSIALQLASNVPSLDQYLCDAIKERRDIASQSLRDQWQHLVVHPLSKLSGSGGGQFPYILVVDALDECDNDKVIRIIVHLLADARSLKTAHLQVLLTSRPDLPIRNGFGEVPDGEHRDFVLHNISPPIVDHDISLFLQHNFKLIREEQSLNIDWPGADIIKELVQIAGSLFIWAATAYERVQTLLEGSTYTTAPEEHLNELYNTVLRRSVHPRYSAIEKKELYSMLRHILGSIVVLFSPLSASSLHRLLDVNKHKINQVLKDLHAILDIPEADAHPLRLHHPSFRDFLLNKDRCGDFWVDEKETHQLLATSCIQLMSQTLKKDVCEMHAPGSQASQVESSCIQKCLPPDVQYACLYWVQHLQKSSSQASDGEEAHRFLQAHLLHWLEALGWMGKTSEGIQAILSLEAHVSAIESPDLHAFIYDAKRFALHNRLVIEQAPLQLYCSALVFAPKKSIVRKTFEKCIPCWIQQRPKVQEHWDTLLQTLEGHLDSVTSVAFSPDSKQVVSGSYDATIRLWDAATGAALQTLKGHTNLVTSVAFSPNGKQVVSGSDDKTVRLWDAATGAALQTLEGHSDWVRSVAFSPNGKQVVSGSDDETIRLWDAATGAPLQTLEGHLTWASSVAFSPDGKQLVFGAGDRTVRLWDVATRKRLQTLKGHTNLVTSVAFSPDGKQVVSSSEDQTVRLWDAATGKRLQTLEGHTGSVTSVAFSPDGKLLPILQVFNHWVIENDINILWLPPNYRGTCLATWNRSLAIGHSSRRISFFCFTKGTKLVI</sequence>
<dbReference type="PROSITE" id="PS50294">
    <property type="entry name" value="WD_REPEATS_REGION"/>
    <property type="match status" value="5"/>
</dbReference>
<keyword evidence="7" id="KW-1185">Reference proteome</keyword>
<dbReference type="Pfam" id="PF00400">
    <property type="entry name" value="WD40"/>
    <property type="match status" value="1"/>
</dbReference>
<dbReference type="PROSITE" id="PS50082">
    <property type="entry name" value="WD_REPEATS_2"/>
    <property type="match status" value="5"/>
</dbReference>
<gene>
    <name evidence="6" type="ORF">LY89DRAFT_710917</name>
</gene>
<feature type="repeat" description="WD" evidence="3">
    <location>
        <begin position="604"/>
        <end position="645"/>
    </location>
</feature>
<dbReference type="AlphaFoldDB" id="A0A132BCM1"/>
<evidence type="ECO:0000256" key="1">
    <source>
        <dbReference type="ARBA" id="ARBA00022574"/>
    </source>
</evidence>
<dbReference type="OrthoDB" id="674604at2759"/>
<dbReference type="Gene3D" id="2.130.10.10">
    <property type="entry name" value="YVTN repeat-like/Quinoprotein amine dehydrogenase"/>
    <property type="match status" value="2"/>
</dbReference>